<dbReference type="AlphaFoldDB" id="A0A929G069"/>
<dbReference type="SUPFAM" id="SSF48179">
    <property type="entry name" value="6-phosphogluconate dehydrogenase C-terminal domain-like"/>
    <property type="match status" value="1"/>
</dbReference>
<dbReference type="InterPro" id="IPR013328">
    <property type="entry name" value="6PGD_dom2"/>
</dbReference>
<evidence type="ECO:0000313" key="8">
    <source>
        <dbReference type="Proteomes" id="UP000598360"/>
    </source>
</evidence>
<dbReference type="PIRSF" id="PIRSF000103">
    <property type="entry name" value="HIBADH"/>
    <property type="match status" value="1"/>
</dbReference>
<evidence type="ECO:0000256" key="2">
    <source>
        <dbReference type="ARBA" id="ARBA00023002"/>
    </source>
</evidence>
<keyword evidence="2" id="KW-0560">Oxidoreductase</keyword>
<keyword evidence="3" id="KW-0520">NAD</keyword>
<dbReference type="InterPro" id="IPR036291">
    <property type="entry name" value="NAD(P)-bd_dom_sf"/>
</dbReference>
<evidence type="ECO:0000313" key="7">
    <source>
        <dbReference type="EMBL" id="MBE9373298.1"/>
    </source>
</evidence>
<dbReference type="Pfam" id="PF14833">
    <property type="entry name" value="NAD_binding_11"/>
    <property type="match status" value="1"/>
</dbReference>
<comment type="caution">
    <text evidence="7">The sequence shown here is derived from an EMBL/GenBank/DDBJ whole genome shotgun (WGS) entry which is preliminary data.</text>
</comment>
<reference evidence="7" key="1">
    <citation type="submission" date="2020-10" db="EMBL/GenBank/DDBJ databases">
        <title>Diversity and distribution of actinomycetes associated with coral in the coast of Hainan.</title>
        <authorList>
            <person name="Li F."/>
        </authorList>
    </citation>
    <scope>NUCLEOTIDE SEQUENCE</scope>
    <source>
        <strain evidence="7">HNM0983</strain>
    </source>
</reference>
<evidence type="ECO:0000256" key="1">
    <source>
        <dbReference type="ARBA" id="ARBA00009080"/>
    </source>
</evidence>
<organism evidence="7 8">
    <name type="scientific">Saccharopolyspora montiporae</name>
    <dbReference type="NCBI Taxonomy" id="2781240"/>
    <lineage>
        <taxon>Bacteria</taxon>
        <taxon>Bacillati</taxon>
        <taxon>Actinomycetota</taxon>
        <taxon>Actinomycetes</taxon>
        <taxon>Pseudonocardiales</taxon>
        <taxon>Pseudonocardiaceae</taxon>
        <taxon>Saccharopolyspora</taxon>
    </lineage>
</organism>
<name>A0A929G069_9PSEU</name>
<dbReference type="PANTHER" id="PTHR43060">
    <property type="entry name" value="3-HYDROXYISOBUTYRATE DEHYDROGENASE-LIKE 1, MITOCHONDRIAL-RELATED"/>
    <property type="match status" value="1"/>
</dbReference>
<sequence>MATVGFVGAGKIGGRMVERLLAAGHRVRLYARRPEVRDRLAALGAENVERPRDLAGCDVVVSCLYSDEQVLDVLPGLVADLGPATVLVSHTTGRVETLSRLAERCPAGDAAFVDAAFSGTAADVAAGRLTVFLGGRAEHVATAAGVVGAYADPVVTTGALGSALRVKLLNNLIFAAITQVTLRGLEAGRAMGIEESAVLEALSVGSGGSAAARHIAAHGGSGPYIDAVRPFLRKDLAACRDFAAALGIDLSALLAAACDGPLGLGDAGLLEKGAVR</sequence>
<dbReference type="PANTHER" id="PTHR43060:SF15">
    <property type="entry name" value="3-HYDROXYISOBUTYRATE DEHYDROGENASE-LIKE 1, MITOCHONDRIAL-RELATED"/>
    <property type="match status" value="1"/>
</dbReference>
<evidence type="ECO:0000256" key="3">
    <source>
        <dbReference type="ARBA" id="ARBA00023027"/>
    </source>
</evidence>
<dbReference type="Proteomes" id="UP000598360">
    <property type="component" value="Unassembled WGS sequence"/>
</dbReference>
<dbReference type="GO" id="GO:0016491">
    <property type="term" value="F:oxidoreductase activity"/>
    <property type="evidence" value="ECO:0007669"/>
    <property type="project" value="UniProtKB-KW"/>
</dbReference>
<dbReference type="InterPro" id="IPR029154">
    <property type="entry name" value="HIBADH-like_NADP-bd"/>
</dbReference>
<comment type="similarity">
    <text evidence="1">Belongs to the HIBADH-related family.</text>
</comment>
<dbReference type="InterPro" id="IPR008927">
    <property type="entry name" value="6-PGluconate_DH-like_C_sf"/>
</dbReference>
<feature type="domain" description="6-phosphogluconate dehydrogenase NADP-binding" evidence="5">
    <location>
        <begin position="3"/>
        <end position="157"/>
    </location>
</feature>
<accession>A0A929G069</accession>
<evidence type="ECO:0000259" key="6">
    <source>
        <dbReference type="Pfam" id="PF14833"/>
    </source>
</evidence>
<dbReference type="EMBL" id="JADEYC010000005">
    <property type="protein sequence ID" value="MBE9373298.1"/>
    <property type="molecule type" value="Genomic_DNA"/>
</dbReference>
<dbReference type="Gene3D" id="1.10.1040.10">
    <property type="entry name" value="N-(1-d-carboxylethyl)-l-norvaline Dehydrogenase, domain 2"/>
    <property type="match status" value="1"/>
</dbReference>
<evidence type="ECO:0000259" key="5">
    <source>
        <dbReference type="Pfam" id="PF03446"/>
    </source>
</evidence>
<evidence type="ECO:0000256" key="4">
    <source>
        <dbReference type="PIRSR" id="PIRSR000103-1"/>
    </source>
</evidence>
<dbReference type="InterPro" id="IPR015815">
    <property type="entry name" value="HIBADH-related"/>
</dbReference>
<keyword evidence="8" id="KW-1185">Reference proteome</keyword>
<dbReference type="SUPFAM" id="SSF51735">
    <property type="entry name" value="NAD(P)-binding Rossmann-fold domains"/>
    <property type="match status" value="1"/>
</dbReference>
<dbReference type="Gene3D" id="3.40.50.720">
    <property type="entry name" value="NAD(P)-binding Rossmann-like Domain"/>
    <property type="match status" value="1"/>
</dbReference>
<proteinExistence type="inferred from homology"/>
<dbReference type="Pfam" id="PF03446">
    <property type="entry name" value="NAD_binding_2"/>
    <property type="match status" value="1"/>
</dbReference>
<protein>
    <submittedName>
        <fullName evidence="7">NAD(P)-dependent oxidoreductase</fullName>
    </submittedName>
</protein>
<gene>
    <name evidence="7" type="ORF">IQ251_02450</name>
</gene>
<feature type="active site" evidence="4">
    <location>
        <position position="167"/>
    </location>
</feature>
<dbReference type="InterPro" id="IPR006115">
    <property type="entry name" value="6PGDH_NADP-bd"/>
</dbReference>
<dbReference type="GO" id="GO:0050661">
    <property type="term" value="F:NADP binding"/>
    <property type="evidence" value="ECO:0007669"/>
    <property type="project" value="InterPro"/>
</dbReference>
<feature type="domain" description="3-hydroxyisobutyrate dehydrogenase-like NAD-binding" evidence="6">
    <location>
        <begin position="161"/>
        <end position="252"/>
    </location>
</feature>
<dbReference type="GO" id="GO:0051287">
    <property type="term" value="F:NAD binding"/>
    <property type="evidence" value="ECO:0007669"/>
    <property type="project" value="InterPro"/>
</dbReference>